<sequence>MRTTLIKWLITVVMTLVIPISAVVYWGATNLRGKLCIALTGLLINVVLAFWYSWLDRRPKNVSDWLRH</sequence>
<proteinExistence type="predicted"/>
<gene>
    <name evidence="2" type="ORF">CLV58_10733</name>
</gene>
<name>A0A2T0T2N7_9BACT</name>
<evidence type="ECO:0000313" key="3">
    <source>
        <dbReference type="Proteomes" id="UP000238375"/>
    </source>
</evidence>
<feature type="transmembrane region" description="Helical" evidence="1">
    <location>
        <begin position="35"/>
        <end position="54"/>
    </location>
</feature>
<protein>
    <submittedName>
        <fullName evidence="2">Uncharacterized protein</fullName>
    </submittedName>
</protein>
<keyword evidence="1" id="KW-0812">Transmembrane</keyword>
<dbReference type="OrthoDB" id="964969at2"/>
<evidence type="ECO:0000256" key="1">
    <source>
        <dbReference type="SAM" id="Phobius"/>
    </source>
</evidence>
<dbReference type="Proteomes" id="UP000238375">
    <property type="component" value="Unassembled WGS sequence"/>
</dbReference>
<organism evidence="2 3">
    <name type="scientific">Spirosoma oryzae</name>
    <dbReference type="NCBI Taxonomy" id="1469603"/>
    <lineage>
        <taxon>Bacteria</taxon>
        <taxon>Pseudomonadati</taxon>
        <taxon>Bacteroidota</taxon>
        <taxon>Cytophagia</taxon>
        <taxon>Cytophagales</taxon>
        <taxon>Cytophagaceae</taxon>
        <taxon>Spirosoma</taxon>
    </lineage>
</organism>
<dbReference type="EMBL" id="PVTE01000007">
    <property type="protein sequence ID" value="PRY39940.1"/>
    <property type="molecule type" value="Genomic_DNA"/>
</dbReference>
<comment type="caution">
    <text evidence="2">The sequence shown here is derived from an EMBL/GenBank/DDBJ whole genome shotgun (WGS) entry which is preliminary data.</text>
</comment>
<evidence type="ECO:0000313" key="2">
    <source>
        <dbReference type="EMBL" id="PRY39940.1"/>
    </source>
</evidence>
<keyword evidence="3" id="KW-1185">Reference proteome</keyword>
<accession>A0A2T0T2N7</accession>
<keyword evidence="1" id="KW-1133">Transmembrane helix</keyword>
<keyword evidence="1" id="KW-0472">Membrane</keyword>
<feature type="transmembrane region" description="Helical" evidence="1">
    <location>
        <begin position="6"/>
        <end position="28"/>
    </location>
</feature>
<dbReference type="AlphaFoldDB" id="A0A2T0T2N7"/>
<dbReference type="RefSeq" id="WP_106137582.1">
    <property type="nucleotide sequence ID" value="NZ_PVTE01000007.1"/>
</dbReference>
<reference evidence="2 3" key="1">
    <citation type="submission" date="2018-03" db="EMBL/GenBank/DDBJ databases">
        <title>Genomic Encyclopedia of Archaeal and Bacterial Type Strains, Phase II (KMG-II): from individual species to whole genera.</title>
        <authorList>
            <person name="Goeker M."/>
        </authorList>
    </citation>
    <scope>NUCLEOTIDE SEQUENCE [LARGE SCALE GENOMIC DNA]</scope>
    <source>
        <strain evidence="2 3">DSM 28354</strain>
    </source>
</reference>